<gene>
    <name evidence="12" type="primary">atpF</name>
    <name evidence="14" type="ORF">ABC969_05600</name>
</gene>
<organism evidence="14 15">
    <name type="scientific">Sphingomonas qilianensis</name>
    <dbReference type="NCBI Taxonomy" id="1736690"/>
    <lineage>
        <taxon>Bacteria</taxon>
        <taxon>Pseudomonadati</taxon>
        <taxon>Pseudomonadota</taxon>
        <taxon>Alphaproteobacteria</taxon>
        <taxon>Sphingomonadales</taxon>
        <taxon>Sphingomonadaceae</taxon>
        <taxon>Sphingomonas</taxon>
    </lineage>
</organism>
<evidence type="ECO:0000256" key="12">
    <source>
        <dbReference type="HAMAP-Rule" id="MF_01398"/>
    </source>
</evidence>
<reference evidence="14 15" key="1">
    <citation type="submission" date="2024-05" db="EMBL/GenBank/DDBJ databases">
        <authorList>
            <person name="Liu Q."/>
            <person name="Xin Y.-H."/>
        </authorList>
    </citation>
    <scope>NUCLEOTIDE SEQUENCE [LARGE SCALE GENOMIC DNA]</scope>
    <source>
        <strain evidence="14 15">CGMCC 1.15349</strain>
    </source>
</reference>
<keyword evidence="2 12" id="KW-0138">CF(0)</keyword>
<evidence type="ECO:0000256" key="1">
    <source>
        <dbReference type="ARBA" id="ARBA00022448"/>
    </source>
</evidence>
<keyword evidence="3 12" id="KW-0812">Transmembrane</keyword>
<evidence type="ECO:0000256" key="10">
    <source>
        <dbReference type="ARBA" id="ARBA00025614"/>
    </source>
</evidence>
<keyword evidence="4 12" id="KW-0375">Hydrogen ion transport</keyword>
<dbReference type="InterPro" id="IPR002146">
    <property type="entry name" value="ATP_synth_b/b'su_bac/chlpt"/>
</dbReference>
<evidence type="ECO:0000256" key="11">
    <source>
        <dbReference type="ARBA" id="ARBA00037847"/>
    </source>
</evidence>
<dbReference type="EMBL" id="JBDIMF010000001">
    <property type="protein sequence ID" value="MEN2785895.1"/>
    <property type="molecule type" value="Genomic_DNA"/>
</dbReference>
<keyword evidence="6 12" id="KW-0406">Ion transport</keyword>
<keyword evidence="7 12" id="KW-0472">Membrane</keyword>
<dbReference type="RefSeq" id="WP_345863545.1">
    <property type="nucleotide sequence ID" value="NZ_JBDIMF010000001.1"/>
</dbReference>
<keyword evidence="5 12" id="KW-1133">Transmembrane helix</keyword>
<evidence type="ECO:0000256" key="3">
    <source>
        <dbReference type="ARBA" id="ARBA00022692"/>
    </source>
</evidence>
<keyword evidence="12" id="KW-1003">Cell membrane</keyword>
<protein>
    <recommendedName>
        <fullName evidence="12">ATP synthase subunit b</fullName>
    </recommendedName>
    <alternativeName>
        <fullName evidence="12">ATP synthase F(0) sector subunit b</fullName>
    </alternativeName>
    <alternativeName>
        <fullName evidence="12">ATPase subunit I</fullName>
    </alternativeName>
    <alternativeName>
        <fullName evidence="12">F-type ATPase subunit b</fullName>
        <shortName evidence="12">F-ATPase subunit b</shortName>
    </alternativeName>
</protein>
<evidence type="ECO:0000313" key="14">
    <source>
        <dbReference type="EMBL" id="MEN2785895.1"/>
    </source>
</evidence>
<sequence>MAEGHAVEAVAETGVAELHHMPTAFGISAPGFVALSMLVVILILLWKKVPALIGRMLDAKIATIRHDLDEAAALRAEAEALLVAAKARDAASAGDAAAIVSHAEAEARLLITDAQTHAADLVARRGKMAEDKIGAAERIAIAEVRAHAAEAAARAAASIIAERHDAAADQPIIDRTIAGLGRLN</sequence>
<dbReference type="Proteomes" id="UP001404104">
    <property type="component" value="Unassembled WGS sequence"/>
</dbReference>
<name>A0ABU9XPY5_9SPHN</name>
<comment type="subunit">
    <text evidence="12">F-type ATPases have 2 components, F(1) - the catalytic core - and F(0) - the membrane proton channel. F(1) has five subunits: alpha(3), beta(3), gamma(1), delta(1), epsilon(1). F(0) has three main subunits: a(1), b(2) and c(10-14). The alpha and beta chains form an alternating ring which encloses part of the gamma chain. F(1) is attached to F(0) by a central stalk formed by the gamma and epsilon chains, while a peripheral stalk is formed by the delta and b chains.</text>
</comment>
<accession>A0ABU9XPY5</accession>
<evidence type="ECO:0000313" key="15">
    <source>
        <dbReference type="Proteomes" id="UP001404104"/>
    </source>
</evidence>
<keyword evidence="15" id="KW-1185">Reference proteome</keyword>
<evidence type="ECO:0000256" key="5">
    <source>
        <dbReference type="ARBA" id="ARBA00022989"/>
    </source>
</evidence>
<comment type="caution">
    <text evidence="14">The sequence shown here is derived from an EMBL/GenBank/DDBJ whole genome shotgun (WGS) entry which is preliminary data.</text>
</comment>
<comment type="similarity">
    <text evidence="12 13">Belongs to the ATPase B chain family.</text>
</comment>
<dbReference type="HAMAP" id="MF_01398">
    <property type="entry name" value="ATP_synth_b_bprime"/>
    <property type="match status" value="1"/>
</dbReference>
<evidence type="ECO:0000256" key="6">
    <source>
        <dbReference type="ARBA" id="ARBA00023065"/>
    </source>
</evidence>
<evidence type="ECO:0000256" key="2">
    <source>
        <dbReference type="ARBA" id="ARBA00022547"/>
    </source>
</evidence>
<keyword evidence="8 12" id="KW-0066">ATP synthesis</keyword>
<comment type="function">
    <text evidence="9 12">F(1)F(0) ATP synthase produces ATP from ADP in the presence of a proton or sodium gradient. F-type ATPases consist of two structural domains, F(1) containing the extramembraneous catalytic core and F(0) containing the membrane proton channel, linked together by a central stalk and a peripheral stalk. During catalysis, ATP synthesis in the catalytic domain of F(1) is coupled via a rotary mechanism of the central stalk subunits to proton translocation.</text>
</comment>
<evidence type="ECO:0000256" key="4">
    <source>
        <dbReference type="ARBA" id="ARBA00022781"/>
    </source>
</evidence>
<evidence type="ECO:0000256" key="8">
    <source>
        <dbReference type="ARBA" id="ARBA00023310"/>
    </source>
</evidence>
<comment type="function">
    <text evidence="10">Component of the F(0) channel, it forms part of the peripheral stalk, linking F(1) to F(0). The b'-subunit is a diverged and duplicated form of b found in plants and photosynthetic bacteria.</text>
</comment>
<dbReference type="Pfam" id="PF00430">
    <property type="entry name" value="ATP-synt_B"/>
    <property type="match status" value="1"/>
</dbReference>
<keyword evidence="1 12" id="KW-0813">Transport</keyword>
<evidence type="ECO:0000256" key="13">
    <source>
        <dbReference type="RuleBase" id="RU003848"/>
    </source>
</evidence>
<proteinExistence type="inferred from homology"/>
<evidence type="ECO:0000256" key="9">
    <source>
        <dbReference type="ARBA" id="ARBA00025198"/>
    </source>
</evidence>
<comment type="subcellular location">
    <subcellularLocation>
        <location evidence="12">Cell membrane</location>
        <topology evidence="12">Single-pass membrane protein</topology>
    </subcellularLocation>
    <subcellularLocation>
        <location evidence="11">Endomembrane system</location>
        <topology evidence="11">Single-pass membrane protein</topology>
    </subcellularLocation>
</comment>
<feature type="transmembrane region" description="Helical" evidence="12">
    <location>
        <begin position="24"/>
        <end position="46"/>
    </location>
</feature>
<evidence type="ECO:0000256" key="7">
    <source>
        <dbReference type="ARBA" id="ARBA00023136"/>
    </source>
</evidence>